<gene>
    <name evidence="2" type="ORF">AELLOGFF_06485</name>
</gene>
<feature type="region of interest" description="Disordered" evidence="1">
    <location>
        <begin position="1"/>
        <end position="21"/>
    </location>
</feature>
<dbReference type="OrthoDB" id="4376312at2"/>
<evidence type="ECO:0000256" key="1">
    <source>
        <dbReference type="SAM" id="MobiDB-lite"/>
    </source>
</evidence>
<dbReference type="Proteomes" id="UP000430146">
    <property type="component" value="Unassembled WGS sequence"/>
</dbReference>
<evidence type="ECO:0000313" key="2">
    <source>
        <dbReference type="EMBL" id="CAA0136340.1"/>
    </source>
</evidence>
<reference evidence="2 3" key="1">
    <citation type="submission" date="2019-11" db="EMBL/GenBank/DDBJ databases">
        <authorList>
            <person name="Holert J."/>
        </authorList>
    </citation>
    <scope>NUCLEOTIDE SEQUENCE [LARGE SCALE GENOMIC DNA]</scope>
    <source>
        <strain evidence="2">BC8_1</strain>
    </source>
</reference>
<dbReference type="RefSeq" id="WP_159235056.1">
    <property type="nucleotide sequence ID" value="NZ_CACSIP010000064.1"/>
</dbReference>
<name>A0A5S9RAX5_MYCVN</name>
<sequence length="120" mass="13706">MSETGYPPPDDSDPDDDDSGQRYLDQLAAELESAGEYGTPEWRVARDQQMRRLRHFGWTPADLADHYRIARSTVLAALSRSSGTTERSWQVRVTADRRQLASLREFLDERGIRHTISEIA</sequence>
<dbReference type="AlphaFoldDB" id="A0A5S9RAX5"/>
<proteinExistence type="predicted"/>
<accession>A0A5S9RAX5</accession>
<evidence type="ECO:0000313" key="3">
    <source>
        <dbReference type="Proteomes" id="UP000430146"/>
    </source>
</evidence>
<protein>
    <submittedName>
        <fullName evidence="2">Uncharacterized protein</fullName>
    </submittedName>
</protein>
<organism evidence="2 3">
    <name type="scientific">Mycolicibacterium vanbaalenii</name>
    <name type="common">Mycobacterium vanbaalenii</name>
    <dbReference type="NCBI Taxonomy" id="110539"/>
    <lineage>
        <taxon>Bacteria</taxon>
        <taxon>Bacillati</taxon>
        <taxon>Actinomycetota</taxon>
        <taxon>Actinomycetes</taxon>
        <taxon>Mycobacteriales</taxon>
        <taxon>Mycobacteriaceae</taxon>
        <taxon>Mycolicibacterium</taxon>
    </lineage>
</organism>
<keyword evidence="3" id="KW-1185">Reference proteome</keyword>
<dbReference type="EMBL" id="CACSIP010000064">
    <property type="protein sequence ID" value="CAA0136340.1"/>
    <property type="molecule type" value="Genomic_DNA"/>
</dbReference>